<evidence type="ECO:0000313" key="7">
    <source>
        <dbReference type="Proteomes" id="UP001596201"/>
    </source>
</evidence>
<comment type="caution">
    <text evidence="6">The sequence shown here is derived from an EMBL/GenBank/DDBJ whole genome shotgun (WGS) entry which is preliminary data.</text>
</comment>
<evidence type="ECO:0000256" key="4">
    <source>
        <dbReference type="ARBA" id="ARBA00023033"/>
    </source>
</evidence>
<dbReference type="PANTHER" id="PTHR42847">
    <property type="entry name" value="ALKANESULFONATE MONOOXYGENASE"/>
    <property type="match status" value="1"/>
</dbReference>
<evidence type="ECO:0000256" key="3">
    <source>
        <dbReference type="ARBA" id="ARBA00023002"/>
    </source>
</evidence>
<keyword evidence="2" id="KW-0288">FMN</keyword>
<feature type="domain" description="Luciferase-like" evidence="5">
    <location>
        <begin position="1"/>
        <end position="251"/>
    </location>
</feature>
<proteinExistence type="predicted"/>
<evidence type="ECO:0000313" key="6">
    <source>
        <dbReference type="EMBL" id="MFC5368988.1"/>
    </source>
</evidence>
<dbReference type="SUPFAM" id="SSF51679">
    <property type="entry name" value="Bacterial luciferase-like"/>
    <property type="match status" value="1"/>
</dbReference>
<dbReference type="Pfam" id="PF00296">
    <property type="entry name" value="Bac_luciferase"/>
    <property type="match status" value="1"/>
</dbReference>
<name>A0ABD5RGP2_9EURY</name>
<evidence type="ECO:0000256" key="1">
    <source>
        <dbReference type="ARBA" id="ARBA00022630"/>
    </source>
</evidence>
<dbReference type="InterPro" id="IPR036661">
    <property type="entry name" value="Luciferase-like_sf"/>
</dbReference>
<reference evidence="6 7" key="1">
    <citation type="journal article" date="2019" name="Int. J. Syst. Evol. Microbiol.">
        <title>The Global Catalogue of Microorganisms (GCM) 10K type strain sequencing project: providing services to taxonomists for standard genome sequencing and annotation.</title>
        <authorList>
            <consortium name="The Broad Institute Genomics Platform"/>
            <consortium name="The Broad Institute Genome Sequencing Center for Infectious Disease"/>
            <person name="Wu L."/>
            <person name="Ma J."/>
        </authorList>
    </citation>
    <scope>NUCLEOTIDE SEQUENCE [LARGE SCALE GENOMIC DNA]</scope>
    <source>
        <strain evidence="6 7">CGMCC 1.12237</strain>
    </source>
</reference>
<organism evidence="6 7">
    <name type="scientific">Salinirubrum litoreum</name>
    <dbReference type="NCBI Taxonomy" id="1126234"/>
    <lineage>
        <taxon>Archaea</taxon>
        <taxon>Methanobacteriati</taxon>
        <taxon>Methanobacteriota</taxon>
        <taxon>Stenosarchaea group</taxon>
        <taxon>Halobacteria</taxon>
        <taxon>Halobacteriales</taxon>
        <taxon>Haloferacaceae</taxon>
        <taxon>Salinirubrum</taxon>
    </lineage>
</organism>
<dbReference type="GO" id="GO:0004497">
    <property type="term" value="F:monooxygenase activity"/>
    <property type="evidence" value="ECO:0007669"/>
    <property type="project" value="UniProtKB-KW"/>
</dbReference>
<dbReference type="InterPro" id="IPR050172">
    <property type="entry name" value="SsuD_RutA_monooxygenase"/>
</dbReference>
<dbReference type="EMBL" id="JBHSKX010000004">
    <property type="protein sequence ID" value="MFC5368988.1"/>
    <property type="molecule type" value="Genomic_DNA"/>
</dbReference>
<evidence type="ECO:0000256" key="2">
    <source>
        <dbReference type="ARBA" id="ARBA00022643"/>
    </source>
</evidence>
<sequence length="319" mass="34776">MRFAVNVPTSGGTSEYSTLPFCSGIDWPTQRAYGLAAESLGFDGLGVPDHLMTGDGATTECLATVTALAAETDEVTLFPKTVNDVLRHGPLLAKQAATIDGISDGRLKLGVGAGWKADEAVAFGYDWPDAPDRLRAMEETIELTRRLWTGEAVDYDGDYYTLDGAVCRPRPVQEQGPPIMIGGGGEEFTLRIAAKHADEWNYWGPTSVMERKLDVLASHCETYGTSFEEIDVSWFARCLVRESDAEVEALLDDAPRFRDPPDDDPMSDYHNLIGTPAQIAADIERFAAIGVDEVDLEFVDFPDTRGMELFADEVLPALG</sequence>
<keyword evidence="3 6" id="KW-0560">Oxidoreductase</keyword>
<accession>A0ABD5RGP2</accession>
<protein>
    <submittedName>
        <fullName evidence="6">LLM class flavin-dependent oxidoreductase</fullName>
        <ecNumber evidence="6">1.-.-.-</ecNumber>
    </submittedName>
</protein>
<dbReference type="AlphaFoldDB" id="A0ABD5RGP2"/>
<dbReference type="Gene3D" id="3.20.20.30">
    <property type="entry name" value="Luciferase-like domain"/>
    <property type="match status" value="1"/>
</dbReference>
<dbReference type="Proteomes" id="UP001596201">
    <property type="component" value="Unassembled WGS sequence"/>
</dbReference>
<evidence type="ECO:0000259" key="5">
    <source>
        <dbReference type="Pfam" id="PF00296"/>
    </source>
</evidence>
<dbReference type="RefSeq" id="WP_227231045.1">
    <property type="nucleotide sequence ID" value="NZ_JAJCVJ010000003.1"/>
</dbReference>
<keyword evidence="1" id="KW-0285">Flavoprotein</keyword>
<dbReference type="PANTHER" id="PTHR42847:SF4">
    <property type="entry name" value="ALKANESULFONATE MONOOXYGENASE-RELATED"/>
    <property type="match status" value="1"/>
</dbReference>
<dbReference type="InterPro" id="IPR011251">
    <property type="entry name" value="Luciferase-like_dom"/>
</dbReference>
<keyword evidence="7" id="KW-1185">Reference proteome</keyword>
<keyword evidence="4" id="KW-0503">Monooxygenase</keyword>
<dbReference type="EC" id="1.-.-.-" evidence="6"/>
<gene>
    <name evidence="6" type="ORF">ACFPJ5_18840</name>
</gene>